<evidence type="ECO:0000256" key="5">
    <source>
        <dbReference type="ARBA" id="ARBA00023136"/>
    </source>
</evidence>
<feature type="transmembrane region" description="Helical" evidence="7">
    <location>
        <begin position="161"/>
        <end position="180"/>
    </location>
</feature>
<dbReference type="PANTHER" id="PTHR13906:SF4">
    <property type="entry name" value="LYSOPHOSPHOLIPID ACYLTRANSFERASE 6"/>
    <property type="match status" value="1"/>
</dbReference>
<dbReference type="AlphaFoldDB" id="A0AAV0UDA7"/>
<evidence type="ECO:0000313" key="8">
    <source>
        <dbReference type="EMBL" id="CAI5733830.1"/>
    </source>
</evidence>
<keyword evidence="6" id="KW-0012">Acyltransferase</keyword>
<evidence type="ECO:0000256" key="6">
    <source>
        <dbReference type="ARBA" id="ARBA00023315"/>
    </source>
</evidence>
<reference evidence="8" key="1">
    <citation type="submission" date="2022-12" db="EMBL/GenBank/DDBJ databases">
        <authorList>
            <person name="Webb A."/>
        </authorList>
    </citation>
    <scope>NUCLEOTIDE SEQUENCE</scope>
    <source>
        <strain evidence="8">Pd1</strain>
    </source>
</reference>
<feature type="transmembrane region" description="Helical" evidence="7">
    <location>
        <begin position="37"/>
        <end position="60"/>
    </location>
</feature>
<comment type="caution">
    <text evidence="8">The sequence shown here is derived from an EMBL/GenBank/DDBJ whole genome shotgun (WGS) entry which is preliminary data.</text>
</comment>
<evidence type="ECO:0000256" key="3">
    <source>
        <dbReference type="ARBA" id="ARBA00022692"/>
    </source>
</evidence>
<gene>
    <name evidence="8" type="ORF">PDE001_LOCUS5525</name>
</gene>
<evidence type="ECO:0000256" key="7">
    <source>
        <dbReference type="SAM" id="Phobius"/>
    </source>
</evidence>
<name>A0AAV0UDA7_9STRA</name>
<evidence type="ECO:0000256" key="4">
    <source>
        <dbReference type="ARBA" id="ARBA00022989"/>
    </source>
</evidence>
<dbReference type="GO" id="GO:0016746">
    <property type="term" value="F:acyltransferase activity"/>
    <property type="evidence" value="ECO:0007669"/>
    <property type="project" value="UniProtKB-KW"/>
</dbReference>
<dbReference type="GO" id="GO:0030258">
    <property type="term" value="P:lipid modification"/>
    <property type="evidence" value="ECO:0007669"/>
    <property type="project" value="TreeGrafter"/>
</dbReference>
<keyword evidence="9" id="KW-1185">Reference proteome</keyword>
<dbReference type="EMBL" id="CANTFM010001024">
    <property type="protein sequence ID" value="CAI5733830.1"/>
    <property type="molecule type" value="Genomic_DNA"/>
</dbReference>
<comment type="subcellular location">
    <subcellularLocation>
        <location evidence="1">Membrane</location>
        <topology evidence="1">Multi-pass membrane protein</topology>
    </subcellularLocation>
</comment>
<accession>A0AAV0UDA7</accession>
<feature type="transmembrane region" description="Helical" evidence="7">
    <location>
        <begin position="124"/>
        <end position="141"/>
    </location>
</feature>
<keyword evidence="2" id="KW-0808">Transferase</keyword>
<keyword evidence="5 7" id="KW-0472">Membrane</keyword>
<keyword evidence="4 7" id="KW-1133">Transmembrane helix</keyword>
<organism evidence="8 9">
    <name type="scientific">Peronospora destructor</name>
    <dbReference type="NCBI Taxonomy" id="86335"/>
    <lineage>
        <taxon>Eukaryota</taxon>
        <taxon>Sar</taxon>
        <taxon>Stramenopiles</taxon>
        <taxon>Oomycota</taxon>
        <taxon>Peronosporomycetes</taxon>
        <taxon>Peronosporales</taxon>
        <taxon>Peronosporaceae</taxon>
        <taxon>Peronospora</taxon>
    </lineage>
</organism>
<sequence length="222" mass="24668">MTSFAFNYHDGTVSSITTVNGGDSKHTKRVKPPRKKFAIPQIPSLFEFLGFVYCFTTFLAGPAVEYKEYSDTICQTRFVDKNGVRWNVSSVRAAVSKLLQGLGLLLVARHVLRFGSVARILPGVYLFFLTVPLATSVTRLAQRHVRPYLVSSAIKPLYDLASMSCTAMVANYLAVSFVVLSTNDIACCRLQLLVFLWPGLVICYLLLTFVPIKKSTNGRKTL</sequence>
<feature type="transmembrane region" description="Helical" evidence="7">
    <location>
        <begin position="192"/>
        <end position="212"/>
    </location>
</feature>
<dbReference type="PANTHER" id="PTHR13906">
    <property type="entry name" value="PORCUPINE"/>
    <property type="match status" value="1"/>
</dbReference>
<proteinExistence type="predicted"/>
<dbReference type="InterPro" id="IPR004299">
    <property type="entry name" value="MBOAT_fam"/>
</dbReference>
<dbReference type="GO" id="GO:0016020">
    <property type="term" value="C:membrane"/>
    <property type="evidence" value="ECO:0007669"/>
    <property type="project" value="UniProtKB-SubCell"/>
</dbReference>
<dbReference type="Proteomes" id="UP001162029">
    <property type="component" value="Unassembled WGS sequence"/>
</dbReference>
<protein>
    <submittedName>
        <fullName evidence="8">Uncharacterized protein</fullName>
    </submittedName>
</protein>
<keyword evidence="3 7" id="KW-0812">Transmembrane</keyword>
<evidence type="ECO:0000313" key="9">
    <source>
        <dbReference type="Proteomes" id="UP001162029"/>
    </source>
</evidence>
<dbReference type="InterPro" id="IPR049941">
    <property type="entry name" value="LPLAT_7/PORCN-like"/>
</dbReference>
<dbReference type="Pfam" id="PF03062">
    <property type="entry name" value="MBOAT"/>
    <property type="match status" value="1"/>
</dbReference>
<evidence type="ECO:0000256" key="2">
    <source>
        <dbReference type="ARBA" id="ARBA00022679"/>
    </source>
</evidence>
<evidence type="ECO:0000256" key="1">
    <source>
        <dbReference type="ARBA" id="ARBA00004141"/>
    </source>
</evidence>